<dbReference type="SUPFAM" id="SSF56219">
    <property type="entry name" value="DNase I-like"/>
    <property type="match status" value="1"/>
</dbReference>
<sequence>MKGTSVLLPRKELDVVETLFTEHSMAPSSVVTAPSSQIRKMHPMNAIYSVYSRFKLVIQQDVISVHLEAVFIVDDDLLTYRDYKNVDSDVELATTNQVGVFYVALDHIGLRDLTIWVSQWLVLSLINKVFAKILTSPFVNIMSEDKLDTVITPVFISPVLQFLFSLTWYVLLPFRICLNEAAGPFLPVTPERSRPVLLWIRRLVFMPVLVSFLGLYSIPAIFAFIVRNILHQFRRPFCEIKTVNCNVQAEVPKQSFSVVTSNLCLMPEILSKFNNLNKTAWRAKTIGERVYTDQVHYKDMMEKCLKNCNCVNTYDCTNKGTAVKQLDETHLKVDIITHFPETDFLCLQEVFDRDYMNILIKELRKVYPYIVYDVGYSCPKRNYCGLNSGLTVASKYEIEAVSFKPYTTKCGFCAIVGKGLLMLKVILEKGKHKKVGFIFNTHLQAFQGDKPVVQSQLSEILACTREFRADNAGPDEHVMFDILCGDFNIDNMSPCEQEISKHELFTIYVDVCRQRPGKDHDWTVGTEMRNPKLHDEAVSTPEQLKAVLEDPYLRQHYIIDADLKAVDNYNFVTRLATLTDHIPTSFDTAQM</sequence>
<accession>A0ABY7ENH0</accession>
<feature type="transmembrane region" description="Helical" evidence="2">
    <location>
        <begin position="204"/>
        <end position="226"/>
    </location>
</feature>
<evidence type="ECO:0000256" key="1">
    <source>
        <dbReference type="ARBA" id="ARBA00012369"/>
    </source>
</evidence>
<keyword evidence="2" id="KW-1133">Transmembrane helix</keyword>
<dbReference type="PANTHER" id="PTHR16320:SF1">
    <property type="entry name" value="SPHINGOMYELINASE DDB_G0288017"/>
    <property type="match status" value="1"/>
</dbReference>
<keyword evidence="2" id="KW-0472">Membrane</keyword>
<dbReference type="Gene3D" id="3.60.10.10">
    <property type="entry name" value="Endonuclease/exonuclease/phosphatase"/>
    <property type="match status" value="1"/>
</dbReference>
<organism evidence="3 4">
    <name type="scientific">Mya arenaria</name>
    <name type="common">Soft-shell clam</name>
    <dbReference type="NCBI Taxonomy" id="6604"/>
    <lineage>
        <taxon>Eukaryota</taxon>
        <taxon>Metazoa</taxon>
        <taxon>Spiralia</taxon>
        <taxon>Lophotrochozoa</taxon>
        <taxon>Mollusca</taxon>
        <taxon>Bivalvia</taxon>
        <taxon>Autobranchia</taxon>
        <taxon>Heteroconchia</taxon>
        <taxon>Euheterodonta</taxon>
        <taxon>Imparidentia</taxon>
        <taxon>Neoheterodontei</taxon>
        <taxon>Myida</taxon>
        <taxon>Myoidea</taxon>
        <taxon>Myidae</taxon>
        <taxon>Mya</taxon>
    </lineage>
</organism>
<feature type="non-terminal residue" evidence="3">
    <location>
        <position position="1"/>
    </location>
</feature>
<dbReference type="PANTHER" id="PTHR16320">
    <property type="entry name" value="SPHINGOMYELINASE FAMILY MEMBER"/>
    <property type="match status" value="1"/>
</dbReference>
<dbReference type="InterPro" id="IPR038772">
    <property type="entry name" value="Sph/SMPD2-like"/>
</dbReference>
<dbReference type="InterPro" id="IPR036691">
    <property type="entry name" value="Endo/exonu/phosph_ase_sf"/>
</dbReference>
<keyword evidence="2" id="KW-0812">Transmembrane</keyword>
<protein>
    <recommendedName>
        <fullName evidence="1">sphingomyelin phosphodiesterase</fullName>
        <ecNumber evidence="1">3.1.4.12</ecNumber>
    </recommendedName>
</protein>
<evidence type="ECO:0000313" key="3">
    <source>
        <dbReference type="EMBL" id="WAR11540.1"/>
    </source>
</evidence>
<keyword evidence="4" id="KW-1185">Reference proteome</keyword>
<dbReference type="EC" id="3.1.4.12" evidence="1"/>
<evidence type="ECO:0000256" key="2">
    <source>
        <dbReference type="SAM" id="Phobius"/>
    </source>
</evidence>
<gene>
    <name evidence="3" type="ORF">MAR_025720</name>
</gene>
<name>A0ABY7ENH0_MYAAR</name>
<dbReference type="EMBL" id="CP111019">
    <property type="protein sequence ID" value="WAR11540.1"/>
    <property type="molecule type" value="Genomic_DNA"/>
</dbReference>
<feature type="transmembrane region" description="Helical" evidence="2">
    <location>
        <begin position="150"/>
        <end position="171"/>
    </location>
</feature>
<dbReference type="Proteomes" id="UP001164746">
    <property type="component" value="Chromosome 8"/>
</dbReference>
<proteinExistence type="predicted"/>
<reference evidence="3" key="1">
    <citation type="submission" date="2022-11" db="EMBL/GenBank/DDBJ databases">
        <title>Centuries of genome instability and evolution in soft-shell clam transmissible cancer (bioRxiv).</title>
        <authorList>
            <person name="Hart S.F.M."/>
            <person name="Yonemitsu M.A."/>
            <person name="Giersch R.M."/>
            <person name="Beal B.F."/>
            <person name="Arriagada G."/>
            <person name="Davis B.W."/>
            <person name="Ostrander E.A."/>
            <person name="Goff S.P."/>
            <person name="Metzger M.J."/>
        </authorList>
    </citation>
    <scope>NUCLEOTIDE SEQUENCE</scope>
    <source>
        <strain evidence="3">MELC-2E11</strain>
        <tissue evidence="3">Siphon/mantle</tissue>
    </source>
</reference>
<evidence type="ECO:0000313" key="4">
    <source>
        <dbReference type="Proteomes" id="UP001164746"/>
    </source>
</evidence>